<evidence type="ECO:0000256" key="9">
    <source>
        <dbReference type="ARBA" id="ARBA00066480"/>
    </source>
</evidence>
<comment type="subunit">
    <text evidence="3">Homodimer.</text>
</comment>
<evidence type="ECO:0000313" key="12">
    <source>
        <dbReference type="Proteomes" id="UP000515154"/>
    </source>
</evidence>
<dbReference type="GO" id="GO:0008768">
    <property type="term" value="F:UDP-sugar diphosphatase activity"/>
    <property type="evidence" value="ECO:0007669"/>
    <property type="project" value="UniProtKB-EC"/>
</dbReference>
<evidence type="ECO:0000256" key="5">
    <source>
        <dbReference type="ARBA" id="ARBA00022801"/>
    </source>
</evidence>
<comment type="cofactor">
    <cofactor evidence="1">
        <name>Mg(2+)</name>
        <dbReference type="ChEBI" id="CHEBI:18420"/>
    </cofactor>
</comment>
<dbReference type="RefSeq" id="XP_029642678.1">
    <property type="nucleotide sequence ID" value="XM_029786818.2"/>
</dbReference>
<evidence type="ECO:0000256" key="2">
    <source>
        <dbReference type="ARBA" id="ARBA00004496"/>
    </source>
</evidence>
<dbReference type="Proteomes" id="UP000515154">
    <property type="component" value="Linkage group LG11"/>
</dbReference>
<evidence type="ECO:0000256" key="10">
    <source>
        <dbReference type="ARBA" id="ARBA00071467"/>
    </source>
</evidence>
<organism evidence="12 13">
    <name type="scientific">Octopus sinensis</name>
    <name type="common">East Asian common octopus</name>
    <dbReference type="NCBI Taxonomy" id="2607531"/>
    <lineage>
        <taxon>Eukaryota</taxon>
        <taxon>Metazoa</taxon>
        <taxon>Spiralia</taxon>
        <taxon>Lophotrochozoa</taxon>
        <taxon>Mollusca</taxon>
        <taxon>Cephalopoda</taxon>
        <taxon>Coleoidea</taxon>
        <taxon>Octopodiformes</taxon>
        <taxon>Octopoda</taxon>
        <taxon>Incirrata</taxon>
        <taxon>Octopodidae</taxon>
        <taxon>Octopus</taxon>
    </lineage>
</organism>
<comment type="subcellular location">
    <subcellularLocation>
        <location evidence="2">Cytoplasm</location>
    </subcellularLocation>
</comment>
<gene>
    <name evidence="13" type="primary">LOC115217186</name>
</gene>
<proteinExistence type="predicted"/>
<dbReference type="InterPro" id="IPR015797">
    <property type="entry name" value="NUDIX_hydrolase-like_dom_sf"/>
</dbReference>
<dbReference type="KEGG" id="osn:115217186"/>
<comment type="function">
    <text evidence="8">Hydrolyzes UDP-glucose to glucose 1-phosphate and UMP and ADP-ribose to ribose 5-phosphate and AMP. The physiological substrate is probably UDP-glucose. Poor activity on other substrates such as ADP-glucose, CDP-glucose, GDP-glucose and GDP-mannose.</text>
</comment>
<protein>
    <recommendedName>
        <fullName evidence="10">Uridine diphosphate glucose pyrophosphatase NUDT14</fullName>
        <ecNumber evidence="9">3.6.1.45</ecNumber>
    </recommendedName>
    <alternativeName>
        <fullName evidence="11">Nucleoside diphosphate-linked moiety X motif 14</fullName>
    </alternativeName>
</protein>
<keyword evidence="12" id="KW-1185">Reference proteome</keyword>
<dbReference type="SUPFAM" id="SSF55811">
    <property type="entry name" value="Nudix"/>
    <property type="match status" value="1"/>
</dbReference>
<comment type="catalytic activity">
    <reaction evidence="7">
        <text>UDP-sugar + H2O = UMP + alpha-D-aldose 1-phosphate.</text>
        <dbReference type="EC" id="3.6.1.45"/>
    </reaction>
</comment>
<dbReference type="GO" id="GO:0006753">
    <property type="term" value="P:nucleoside phosphate metabolic process"/>
    <property type="evidence" value="ECO:0007669"/>
    <property type="project" value="TreeGrafter"/>
</dbReference>
<evidence type="ECO:0000256" key="8">
    <source>
        <dbReference type="ARBA" id="ARBA00054674"/>
    </source>
</evidence>
<dbReference type="CDD" id="cd18887">
    <property type="entry name" value="NUDIX_UGPPase_Nudt14"/>
    <property type="match status" value="1"/>
</dbReference>
<evidence type="ECO:0000256" key="4">
    <source>
        <dbReference type="ARBA" id="ARBA00022490"/>
    </source>
</evidence>
<evidence type="ECO:0000256" key="7">
    <source>
        <dbReference type="ARBA" id="ARBA00051086"/>
    </source>
</evidence>
<evidence type="ECO:0000256" key="1">
    <source>
        <dbReference type="ARBA" id="ARBA00001946"/>
    </source>
</evidence>
<sequence length="210" mass="23938">MENISDVTVSTFDKSRYIKPVRLHYKQNGEAKSWDFIKTADSVCVLLFNRQRQVLLFVKQFRPVIYMNRSCMHEEKGVQKIDTSKYTGELGITTELCAGIVDKNISLQEVVQAEILEECGYEVPLDNIERVVSYRGGVSTTGALVTFFYAEIDDKMRVSKGGGVPEEGEMIELLEVPVKNAKAFVMDESEPKPGGLHFAIYWFFDTKWKE</sequence>
<dbReference type="EC" id="3.6.1.45" evidence="9"/>
<reference evidence="13" key="1">
    <citation type="submission" date="2025-08" db="UniProtKB">
        <authorList>
            <consortium name="RefSeq"/>
        </authorList>
    </citation>
    <scope>IDENTIFICATION</scope>
</reference>
<evidence type="ECO:0000256" key="11">
    <source>
        <dbReference type="ARBA" id="ARBA00080475"/>
    </source>
</evidence>
<evidence type="ECO:0000256" key="6">
    <source>
        <dbReference type="ARBA" id="ARBA00022842"/>
    </source>
</evidence>
<dbReference type="InterPro" id="IPR004385">
    <property type="entry name" value="NDP_pyrophosphatase"/>
</dbReference>
<dbReference type="GO" id="GO:0046872">
    <property type="term" value="F:metal ion binding"/>
    <property type="evidence" value="ECO:0007669"/>
    <property type="project" value="InterPro"/>
</dbReference>
<dbReference type="PANTHER" id="PTHR11839">
    <property type="entry name" value="UDP/ADP-SUGAR PYROPHOSPHATASE"/>
    <property type="match status" value="1"/>
</dbReference>
<dbReference type="GO" id="GO:0019693">
    <property type="term" value="P:ribose phosphate metabolic process"/>
    <property type="evidence" value="ECO:0007669"/>
    <property type="project" value="TreeGrafter"/>
</dbReference>
<dbReference type="FunFam" id="3.90.79.10:FF:000035">
    <property type="entry name" value="Uridine diphosphate glucose pyrophosphatase"/>
    <property type="match status" value="1"/>
</dbReference>
<dbReference type="Gene3D" id="3.90.79.10">
    <property type="entry name" value="Nucleoside Triphosphate Pyrophosphohydrolase"/>
    <property type="match status" value="1"/>
</dbReference>
<dbReference type="GO" id="GO:0005737">
    <property type="term" value="C:cytoplasm"/>
    <property type="evidence" value="ECO:0007669"/>
    <property type="project" value="UniProtKB-SubCell"/>
</dbReference>
<dbReference type="AlphaFoldDB" id="A0A6P7SWN3"/>
<accession>A0A6P7SWN3</accession>
<dbReference type="NCBIfam" id="TIGR00052">
    <property type="entry name" value="nudix-type nucleoside diphosphatase, YffH/AdpP family"/>
    <property type="match status" value="1"/>
</dbReference>
<keyword evidence="5" id="KW-0378">Hydrolase</keyword>
<name>A0A6P7SWN3_9MOLL</name>
<evidence type="ECO:0000256" key="3">
    <source>
        <dbReference type="ARBA" id="ARBA00011738"/>
    </source>
</evidence>
<keyword evidence="6" id="KW-0460">Magnesium</keyword>
<evidence type="ECO:0000313" key="13">
    <source>
        <dbReference type="RefSeq" id="XP_029642678.1"/>
    </source>
</evidence>
<dbReference type="PANTHER" id="PTHR11839:SF15">
    <property type="entry name" value="URIDINE DIPHOSPHATE GLUCOSE PYROPHOSPHATASE NUDT14"/>
    <property type="match status" value="1"/>
</dbReference>
<keyword evidence="4" id="KW-0963">Cytoplasm</keyword>